<comment type="similarity">
    <text evidence="1">Belongs to the plant acyltransferase family.</text>
</comment>
<dbReference type="OrthoDB" id="1932220at2759"/>
<comment type="caution">
    <text evidence="4">The sequence shown here is derived from an EMBL/GenBank/DDBJ whole genome shotgun (WGS) entry which is preliminary data.</text>
</comment>
<evidence type="ECO:0000313" key="4">
    <source>
        <dbReference type="EMBL" id="PWA71359.1"/>
    </source>
</evidence>
<keyword evidence="5" id="KW-1185">Reference proteome</keyword>
<evidence type="ECO:0000256" key="1">
    <source>
        <dbReference type="ARBA" id="ARBA00009861"/>
    </source>
</evidence>
<evidence type="ECO:0000313" key="5">
    <source>
        <dbReference type="Proteomes" id="UP000245207"/>
    </source>
</evidence>
<gene>
    <name evidence="4" type="ORF">CTI12_AA132420</name>
</gene>
<dbReference type="InterPro" id="IPR023213">
    <property type="entry name" value="CAT-like_dom_sf"/>
</dbReference>
<evidence type="ECO:0000256" key="3">
    <source>
        <dbReference type="ARBA" id="ARBA00023315"/>
    </source>
</evidence>
<organism evidence="4 5">
    <name type="scientific">Artemisia annua</name>
    <name type="common">Sweet wormwood</name>
    <dbReference type="NCBI Taxonomy" id="35608"/>
    <lineage>
        <taxon>Eukaryota</taxon>
        <taxon>Viridiplantae</taxon>
        <taxon>Streptophyta</taxon>
        <taxon>Embryophyta</taxon>
        <taxon>Tracheophyta</taxon>
        <taxon>Spermatophyta</taxon>
        <taxon>Magnoliopsida</taxon>
        <taxon>eudicotyledons</taxon>
        <taxon>Gunneridae</taxon>
        <taxon>Pentapetalae</taxon>
        <taxon>asterids</taxon>
        <taxon>campanulids</taxon>
        <taxon>Asterales</taxon>
        <taxon>Asteraceae</taxon>
        <taxon>Asteroideae</taxon>
        <taxon>Anthemideae</taxon>
        <taxon>Artemisiinae</taxon>
        <taxon>Artemisia</taxon>
    </lineage>
</organism>
<dbReference type="EMBL" id="PKPP01003096">
    <property type="protein sequence ID" value="PWA71359.1"/>
    <property type="molecule type" value="Genomic_DNA"/>
</dbReference>
<dbReference type="STRING" id="35608.A0A2U1NCW7"/>
<dbReference type="Pfam" id="PF02458">
    <property type="entry name" value="Transferase"/>
    <property type="match status" value="1"/>
</dbReference>
<name>A0A2U1NCW7_ARTAN</name>
<dbReference type="PANTHER" id="PTHR31623">
    <property type="entry name" value="F21J9.9"/>
    <property type="match status" value="1"/>
</dbReference>
<evidence type="ECO:0000256" key="2">
    <source>
        <dbReference type="ARBA" id="ARBA00022679"/>
    </source>
</evidence>
<dbReference type="Proteomes" id="UP000245207">
    <property type="component" value="Unassembled WGS sequence"/>
</dbReference>
<dbReference type="PANTHER" id="PTHR31623:SF55">
    <property type="entry name" value="VINORINE SYNTHASE"/>
    <property type="match status" value="1"/>
</dbReference>
<keyword evidence="3" id="KW-0012">Acyltransferase</keyword>
<sequence>MENSAMVENNTETVDLRIISIERIKPSSATPHHLRTLKLSILDQYMVGFYPSSIIYFPNTCVSNDVKVRCLKESLSEILTRYYPFAGEINDNCHIECNDKGVYFIEARVNQTLEEFLCQPDDQKIRKLNPQLPESSSRNYVMSVQVNVYNCGGISISVSATHKILDAGTYFTFMKAWAAACGGFPETVSPSFDASEVFPNNPSLKFWFPSNLIPTKVVATKRFVFDSTTVAFLKTKTITCSNKHTSLASRGTTRAEVITALIWKAAAKAACTVKSFGLQSPHALLSLVNLRKRALPPLPNESIGNLFTKAIGICFPIKQPALSEFVGIIRESIAKINADHIESLKGEKGSKALTEMNNLLNGMKEGHYLFANSMLNSGIYELDFGWGKPIWFYNMTSGSGVVTLTDVTNGGGVEAIVSLSCEEMEIFELDPEILSYATLNPSPLRILH</sequence>
<dbReference type="GO" id="GO:0016746">
    <property type="term" value="F:acyltransferase activity"/>
    <property type="evidence" value="ECO:0007669"/>
    <property type="project" value="UniProtKB-KW"/>
</dbReference>
<accession>A0A2U1NCW7</accession>
<keyword evidence="2 4" id="KW-0808">Transferase</keyword>
<proteinExistence type="inferred from homology"/>
<dbReference type="Gene3D" id="3.30.559.10">
    <property type="entry name" value="Chloramphenicol acetyltransferase-like domain"/>
    <property type="match status" value="2"/>
</dbReference>
<protein>
    <submittedName>
        <fullName evidence="4">Transferase, Chloramphenicol acetyltransferase-like domain protein</fullName>
    </submittedName>
</protein>
<reference evidence="4 5" key="1">
    <citation type="journal article" date="2018" name="Mol. Plant">
        <title>The genome of Artemisia annua provides insight into the evolution of Asteraceae family and artemisinin biosynthesis.</title>
        <authorList>
            <person name="Shen Q."/>
            <person name="Zhang L."/>
            <person name="Liao Z."/>
            <person name="Wang S."/>
            <person name="Yan T."/>
            <person name="Shi P."/>
            <person name="Liu M."/>
            <person name="Fu X."/>
            <person name="Pan Q."/>
            <person name="Wang Y."/>
            <person name="Lv Z."/>
            <person name="Lu X."/>
            <person name="Zhang F."/>
            <person name="Jiang W."/>
            <person name="Ma Y."/>
            <person name="Chen M."/>
            <person name="Hao X."/>
            <person name="Li L."/>
            <person name="Tang Y."/>
            <person name="Lv G."/>
            <person name="Zhou Y."/>
            <person name="Sun X."/>
            <person name="Brodelius P.E."/>
            <person name="Rose J.K.C."/>
            <person name="Tang K."/>
        </authorList>
    </citation>
    <scope>NUCLEOTIDE SEQUENCE [LARGE SCALE GENOMIC DNA]</scope>
    <source>
        <strain evidence="5">cv. Huhao1</strain>
        <tissue evidence="4">Leaf</tissue>
    </source>
</reference>
<dbReference type="AlphaFoldDB" id="A0A2U1NCW7"/>